<dbReference type="AlphaFoldDB" id="A0A4R8A168"/>
<dbReference type="Gene3D" id="1.50.10.10">
    <property type="match status" value="1"/>
</dbReference>
<evidence type="ECO:0000313" key="3">
    <source>
        <dbReference type="Proteomes" id="UP000295447"/>
    </source>
</evidence>
<organism evidence="2 3">
    <name type="scientific">Kribbella kalugense</name>
    <dbReference type="NCBI Taxonomy" id="2512221"/>
    <lineage>
        <taxon>Bacteria</taxon>
        <taxon>Bacillati</taxon>
        <taxon>Actinomycetota</taxon>
        <taxon>Actinomycetes</taxon>
        <taxon>Propionibacteriales</taxon>
        <taxon>Kribbellaceae</taxon>
        <taxon>Kribbella</taxon>
    </lineage>
</organism>
<proteinExistence type="predicted"/>
<evidence type="ECO:0000313" key="2">
    <source>
        <dbReference type="EMBL" id="TDW24249.1"/>
    </source>
</evidence>
<accession>A0A4R8A168</accession>
<comment type="caution">
    <text evidence="2">The sequence shown here is derived from an EMBL/GenBank/DDBJ whole genome shotgun (WGS) entry which is preliminary data.</text>
</comment>
<reference evidence="2 3" key="1">
    <citation type="submission" date="2019-03" db="EMBL/GenBank/DDBJ databases">
        <title>Genomic Encyclopedia of Type Strains, Phase III (KMG-III): the genomes of soil and plant-associated and newly described type strains.</title>
        <authorList>
            <person name="Whitman W."/>
        </authorList>
    </citation>
    <scope>NUCLEOTIDE SEQUENCE [LARGE SCALE GENOMIC DNA]</scope>
    <source>
        <strain evidence="2 3">VKM Ac-2570</strain>
    </source>
</reference>
<dbReference type="SUPFAM" id="SSF48208">
    <property type="entry name" value="Six-hairpin glycosidases"/>
    <property type="match status" value="1"/>
</dbReference>
<dbReference type="Proteomes" id="UP000295447">
    <property type="component" value="Unassembled WGS sequence"/>
</dbReference>
<evidence type="ECO:0008006" key="4">
    <source>
        <dbReference type="Google" id="ProtNLM"/>
    </source>
</evidence>
<dbReference type="InterPro" id="IPR012341">
    <property type="entry name" value="6hp_glycosidase-like_sf"/>
</dbReference>
<name>A0A4R8A168_9ACTN</name>
<dbReference type="InterPro" id="IPR008928">
    <property type="entry name" value="6-hairpin_glycosidase_sf"/>
</dbReference>
<protein>
    <recommendedName>
        <fullName evidence="4">Glycosyl hydrolase family 76</fullName>
    </recommendedName>
</protein>
<feature type="chain" id="PRO_5038862358" description="Glycosyl hydrolase family 76" evidence="1">
    <location>
        <begin position="20"/>
        <end position="384"/>
    </location>
</feature>
<gene>
    <name evidence="2" type="ORF">EV650_3121</name>
</gene>
<evidence type="ECO:0000256" key="1">
    <source>
        <dbReference type="SAM" id="SignalP"/>
    </source>
</evidence>
<keyword evidence="1" id="KW-0732">Signal</keyword>
<keyword evidence="3" id="KW-1185">Reference proteome</keyword>
<dbReference type="GO" id="GO:0005975">
    <property type="term" value="P:carbohydrate metabolic process"/>
    <property type="evidence" value="ECO:0007669"/>
    <property type="project" value="InterPro"/>
</dbReference>
<sequence length="384" mass="41346">MRVLRRTVVSFLIALSLVAAPMMVQTAAAVPNYSQIIADEAYWISLAQVPTTVAGPGRGGMAWYPDSGTRKIRPYIANRGAVGMLLAGPYYYPMVQAYVDWYFRHVNGGPSSALPADYNGVSGTVYDWDVTVATGAETYGADPGSGTTPWYDSTDAYAGTFLTLLRKWAEADTSSHSYLVSKANDIDMIASASLVTLQANGLTGAKPDYAGQFLMDNVEVAAGLRDDVWLLQNVLNNPTKAAQRQGQLNTLLTAIENHLWTPGPGMYCWASDQCTNTLWTRFYSDAVSQVWPIVAGIASPTRASSLWSSFNTNWPNWTTSVNNPDGSPWAILAVAAAVRGDKTRADSYLDGSQTGWVNGGRAWPWNIADSADRATAASLASALP</sequence>
<dbReference type="EMBL" id="SODF01000001">
    <property type="protein sequence ID" value="TDW24249.1"/>
    <property type="molecule type" value="Genomic_DNA"/>
</dbReference>
<feature type="signal peptide" evidence="1">
    <location>
        <begin position="1"/>
        <end position="19"/>
    </location>
</feature>